<name>A0A562Q4Y9_9BURK</name>
<feature type="signal peptide" evidence="1">
    <location>
        <begin position="1"/>
        <end position="26"/>
    </location>
</feature>
<organism evidence="4 5">
    <name type="scientific">Pseudoduganella flava</name>
    <dbReference type="NCBI Taxonomy" id="871742"/>
    <lineage>
        <taxon>Bacteria</taxon>
        <taxon>Pseudomonadati</taxon>
        <taxon>Pseudomonadota</taxon>
        <taxon>Betaproteobacteria</taxon>
        <taxon>Burkholderiales</taxon>
        <taxon>Oxalobacteraceae</taxon>
        <taxon>Telluria group</taxon>
        <taxon>Pseudoduganella</taxon>
    </lineage>
</organism>
<keyword evidence="6" id="KW-1185">Reference proteome</keyword>
<feature type="domain" description="Ice-binding protein C-terminal" evidence="2">
    <location>
        <begin position="186"/>
        <end position="210"/>
    </location>
</feature>
<dbReference type="EMBL" id="VLKW01000001">
    <property type="protein sequence ID" value="TWI51811.1"/>
    <property type="molecule type" value="Genomic_DNA"/>
</dbReference>
<feature type="chain" id="PRO_5044618233" evidence="1">
    <location>
        <begin position="27"/>
        <end position="216"/>
    </location>
</feature>
<dbReference type="RefSeq" id="WP_145873189.1">
    <property type="nucleotide sequence ID" value="NZ_CP046904.1"/>
</dbReference>
<dbReference type="NCBIfam" id="TIGR02595">
    <property type="entry name" value="PEP_CTERM"/>
    <property type="match status" value="1"/>
</dbReference>
<reference evidence="4 5" key="1">
    <citation type="journal article" date="2015" name="Stand. Genomic Sci.">
        <title>Genomic Encyclopedia of Bacterial and Archaeal Type Strains, Phase III: the genomes of soil and plant-associated and newly described type strains.</title>
        <authorList>
            <person name="Whitman W.B."/>
            <person name="Woyke T."/>
            <person name="Klenk H.P."/>
            <person name="Zhou Y."/>
            <person name="Lilburn T.G."/>
            <person name="Beck B.J."/>
            <person name="De Vos P."/>
            <person name="Vandamme P."/>
            <person name="Eisen J.A."/>
            <person name="Garrity G."/>
            <person name="Hugenholtz P."/>
            <person name="Kyrpides N.C."/>
        </authorList>
    </citation>
    <scope>NUCLEOTIDE SEQUENCE [LARGE SCALE GENOMIC DNA]</scope>
    <source>
        <strain evidence="4 5">CGMCC 1.10685</strain>
    </source>
</reference>
<evidence type="ECO:0000313" key="5">
    <source>
        <dbReference type="Proteomes" id="UP000315112"/>
    </source>
</evidence>
<reference evidence="3 6" key="3">
    <citation type="submission" date="2019-12" db="EMBL/GenBank/DDBJ databases">
        <title>Draft Genome Sequences of Six Type Strains of the Genus Massilia.</title>
        <authorList>
            <person name="Miess H."/>
            <person name="Frediansyah A."/>
            <person name="Goeker M."/>
            <person name="Gross H."/>
        </authorList>
    </citation>
    <scope>NUCLEOTIDE SEQUENCE [LARGE SCALE GENOMIC DNA]</scope>
    <source>
        <strain evidence="3 6">DSM 26639</strain>
    </source>
</reference>
<accession>A0A562Q4Y9</accession>
<dbReference type="Proteomes" id="UP000437862">
    <property type="component" value="Chromosome"/>
</dbReference>
<gene>
    <name evidence="3" type="ORF">GO485_23930</name>
    <name evidence="4" type="ORF">IP92_00800</name>
</gene>
<dbReference type="NCBIfam" id="NF038129">
    <property type="entry name" value="PEP_NF038129"/>
    <property type="match status" value="1"/>
</dbReference>
<dbReference type="Proteomes" id="UP000315112">
    <property type="component" value="Unassembled WGS sequence"/>
</dbReference>
<sequence>MFAPKFSLRSAIAALALALAAGHAAADTTLAVSIDTSAFGTDGWLDFQFNPASNGAALPATVTLTNFVGFDAAADVVTAGQVSGSLAAGYVLGNGDSWNDLFHAVQYGGRVLSFNVTFSGAGAPDASLATSVFSVSAYAADQTTPLGASMDPSAALASITWTPADVAGGAGTVTPEVYSIAASVTAVPEPSSWMMLGIGAMLVAGAARRKAVSRLG</sequence>
<protein>
    <submittedName>
        <fullName evidence="3">PEP-CTERM sorting domain-containing protein</fullName>
    </submittedName>
    <submittedName>
        <fullName evidence="4">Putative secreted protein with PEP-CTERM sorting signal</fullName>
    </submittedName>
</protein>
<evidence type="ECO:0000259" key="2">
    <source>
        <dbReference type="Pfam" id="PF07589"/>
    </source>
</evidence>
<evidence type="ECO:0000313" key="6">
    <source>
        <dbReference type="Proteomes" id="UP000437862"/>
    </source>
</evidence>
<dbReference type="Pfam" id="PF07589">
    <property type="entry name" value="PEP-CTERM"/>
    <property type="match status" value="1"/>
</dbReference>
<dbReference type="AlphaFoldDB" id="A0A562Q4Y9"/>
<dbReference type="EMBL" id="CP046904">
    <property type="protein sequence ID" value="QGZ41804.1"/>
    <property type="molecule type" value="Genomic_DNA"/>
</dbReference>
<proteinExistence type="predicted"/>
<reference evidence="4" key="2">
    <citation type="submission" date="2019-07" db="EMBL/GenBank/DDBJ databases">
        <authorList>
            <person name="Whitman W."/>
            <person name="Huntemann M."/>
            <person name="Clum A."/>
            <person name="Pillay M."/>
            <person name="Palaniappan K."/>
            <person name="Varghese N."/>
            <person name="Mikhailova N."/>
            <person name="Stamatis D."/>
            <person name="Reddy T."/>
            <person name="Daum C."/>
            <person name="Shapiro N."/>
            <person name="Ivanova N."/>
            <person name="Kyrpides N."/>
            <person name="Woyke T."/>
        </authorList>
    </citation>
    <scope>NUCLEOTIDE SEQUENCE</scope>
    <source>
        <strain evidence="4">CGMCC 1.10685</strain>
    </source>
</reference>
<evidence type="ECO:0000256" key="1">
    <source>
        <dbReference type="SAM" id="SignalP"/>
    </source>
</evidence>
<dbReference type="OrthoDB" id="8756107at2"/>
<dbReference type="InterPro" id="IPR013424">
    <property type="entry name" value="Ice-binding_C"/>
</dbReference>
<keyword evidence="1" id="KW-0732">Signal</keyword>
<evidence type="ECO:0000313" key="4">
    <source>
        <dbReference type="EMBL" id="TWI51811.1"/>
    </source>
</evidence>
<evidence type="ECO:0000313" key="3">
    <source>
        <dbReference type="EMBL" id="QGZ41804.1"/>
    </source>
</evidence>